<protein>
    <submittedName>
        <fullName evidence="1">Dot/Icm T4SS effector PieA/LirC</fullName>
    </submittedName>
</protein>
<dbReference type="Proteomes" id="UP000866496">
    <property type="component" value="Unassembled WGS sequence"/>
</dbReference>
<comment type="caution">
    <text evidence="1">The sequence shown here is derived from an EMBL/GenBank/DDBJ whole genome shotgun (WGS) entry which is preliminary data.</text>
</comment>
<organism evidence="1 2">
    <name type="scientific">Legionella pneumophila</name>
    <dbReference type="NCBI Taxonomy" id="446"/>
    <lineage>
        <taxon>Bacteria</taxon>
        <taxon>Pseudomonadati</taxon>
        <taxon>Pseudomonadota</taxon>
        <taxon>Gammaproteobacteria</taxon>
        <taxon>Legionellales</taxon>
        <taxon>Legionellaceae</taxon>
        <taxon>Legionella</taxon>
    </lineage>
</organism>
<evidence type="ECO:0000313" key="2">
    <source>
        <dbReference type="Proteomes" id="UP000866496"/>
    </source>
</evidence>
<accession>A0AAN5PLM7</accession>
<evidence type="ECO:0000313" key="1">
    <source>
        <dbReference type="EMBL" id="HAU1881465.1"/>
    </source>
</evidence>
<proteinExistence type="predicted"/>
<reference evidence="1" key="2">
    <citation type="submission" date="2019-10" db="EMBL/GenBank/DDBJ databases">
        <authorList>
            <consortium name="NCBI Pathogen Detection Project"/>
        </authorList>
    </citation>
    <scope>NUCLEOTIDE SEQUENCE</scope>
    <source>
        <strain evidence="1">AZ00058701</strain>
    </source>
</reference>
<dbReference type="GeneID" id="57035954"/>
<sequence>MQEKIINLGKGLKKVNEGIKKHISRAEEFLYLANQWEKENIKINDLLNGVQFTVNDKKMSGQEIKEELSNLIERYNNFLKKNLKGERSETLELKEIQQQLTNLYNAVNDIYTYLSINKTEFFLEAIKSCYKKDQRMGSTIQFVLKIADHLSKERLQFNLNLNSQFAEASESFQEVTTKFYREVATPRIESAQKLLELMNNFVDQYISQGASPEDAIKKLKPFEKYFTIEISHYEEFGHLVYKTNFNCNPALFDVNPIEFLNELFVQFYKDTTLSSRSKTALKQVLDKFEITYEVPKTWYGYIGWDIPIVTDKNSVLVTYDKQAYYRYHQESGQREMEFFETIERCLDKSKDIIIATKKENLKDQKEFSKLIDKAIKELEETKKKRIFQKEPHELVTSIINKSIKLLQDLKNNMPLRREDLVMVILSTENALNAAKSKLKPQEINLSEPEKCIKNFKKILAIKQKEELCFYKSDEEQSIFSKHINSELRELVESYQVQKRSEKELVIEPEKMNSPQRIEPKEEDKKIDLNKKMNLYRVQKIMKNFVFEYCGYKGGKKVKEGGATIEELKNKLKDFRDYFQIEIVMNDKSGSEELNIIFNYQNIKNKNPHDLFNELFKKFTEDIGYSGMGSRSIEALKRALAKNNITYTNGYYGKTATLTSLLWSKEPPVITDEKNIFKLSDEKHLSENKEDIRGKGITNI</sequence>
<reference evidence="1" key="1">
    <citation type="journal article" date="2018" name="Genome Biol.">
        <title>SKESA: strategic k-mer extension for scrupulous assemblies.</title>
        <authorList>
            <person name="Souvorov A."/>
            <person name="Agarwala R."/>
            <person name="Lipman D.J."/>
        </authorList>
    </citation>
    <scope>NUCLEOTIDE SEQUENCE</scope>
    <source>
        <strain evidence="1">AZ00058701</strain>
    </source>
</reference>
<dbReference type="AlphaFoldDB" id="A0AAN5PLM7"/>
<dbReference type="RefSeq" id="WP_010947679.1">
    <property type="nucleotide sequence ID" value="NZ_BBUK01000067.1"/>
</dbReference>
<dbReference type="EMBL" id="DACWHX010000023">
    <property type="protein sequence ID" value="HAU1881465.1"/>
    <property type="molecule type" value="Genomic_DNA"/>
</dbReference>
<name>A0AAN5PLM7_LEGPN</name>
<gene>
    <name evidence="1" type="primary">pieA</name>
    <name evidence="1" type="ORF">JBJ86_14580</name>
</gene>